<keyword evidence="8" id="KW-0812">Transmembrane</keyword>
<feature type="domain" description="Bulb-type lectin" evidence="11">
    <location>
        <begin position="29"/>
        <end position="154"/>
    </location>
</feature>
<evidence type="ECO:0000259" key="10">
    <source>
        <dbReference type="PROSITE" id="PS50026"/>
    </source>
</evidence>
<dbReference type="Pfam" id="PF01453">
    <property type="entry name" value="B_lectin"/>
    <property type="match status" value="1"/>
</dbReference>
<dbReference type="Pfam" id="PF08276">
    <property type="entry name" value="PAN_2"/>
    <property type="match status" value="1"/>
</dbReference>
<sequence>MVITVNDMLTTILCLFLFCFPFLCSARDSITWNSSISDFQEGKLVSAGKRFELGFFTPNGDLSGRRYVGIWYYRSNPRTVVWVANRDKPLGNSNGVVAIAEDGNAKVLDRNNKSYWSTDPLRNSSYTNRILKLQDSGNLVLTDRTNNTVIWQSFDDPTDTFLPGMKMDTNMVLTSWKSSGDPGLGHFTFQQDQDVPNQYIIRKEGSTIYWQSRVSGDFIYSSDYERLPAIFSEVFASTNPDMRLVMDHLGKIKYYLLVNRTTDWSLSDKDPWELQWWEPRNRCSVYNACGNFGSCNSRTRKLCKCLPGFEPNSPNKWNSGDFSDGCKRVSISTICGENGRRDSFLSLKMMKVGKAKDFFHVRNESICAKDCLRDCNCQAYSYDENVQRRNDKQGKCRIWGDLGNLSENFTGGRELSVRVPASYIESKKRTCETCGINTIPYPLSTGRNCGDPLYYRFDCNKENGSLSFMTPKANYSVTRINPETLTFAIQVQDAFNCSAGKILQFKHLLPFNMSSGCNESSNSTSDPFFEDILIKEIEIRWDPPLEPICSSLADCTDWEHTTCNVREDGHSKCHCNGPYRWDPANVNCTSVFGPSGPGEGSSQEKDKKPSYLIFVGIIATIIAILCVTCFVFYLKTRRVANRQDNRGRIALYMYDTEKRVKDLIDSAEFKEDDKKGIDLPLKKVDEDGGSRHESCFLFTSFYYFILWFP</sequence>
<gene>
    <name evidence="13" type="ORF">FH972_001837</name>
</gene>
<keyword evidence="3" id="KW-1015">Disulfide bond</keyword>
<comment type="caution">
    <text evidence="7">Lacks conserved residue(s) required for the propagation of feature annotation.</text>
</comment>
<evidence type="ECO:0000259" key="11">
    <source>
        <dbReference type="PROSITE" id="PS50927"/>
    </source>
</evidence>
<keyword evidence="4" id="KW-0325">Glycoprotein</keyword>
<dbReference type="CDD" id="cd00028">
    <property type="entry name" value="B_lectin"/>
    <property type="match status" value="1"/>
</dbReference>
<keyword evidence="8" id="KW-0472">Membrane</keyword>
<feature type="chain" id="PRO_5024325377" description="non-specific serine/threonine protein kinase" evidence="9">
    <location>
        <begin position="27"/>
        <end position="709"/>
    </location>
</feature>
<keyword evidence="2 9" id="KW-0732">Signal</keyword>
<evidence type="ECO:0000256" key="1">
    <source>
        <dbReference type="ARBA" id="ARBA00012513"/>
    </source>
</evidence>
<dbReference type="EC" id="2.7.11.1" evidence="1"/>
<dbReference type="PROSITE" id="PS50927">
    <property type="entry name" value="BULB_LECTIN"/>
    <property type="match status" value="1"/>
</dbReference>
<dbReference type="FunFam" id="2.90.10.10:FF:000005">
    <property type="entry name" value="G-type lectin S-receptor-like serine/threonine-protein kinase"/>
    <property type="match status" value="1"/>
</dbReference>
<dbReference type="PROSITE" id="PS50948">
    <property type="entry name" value="PAN"/>
    <property type="match status" value="1"/>
</dbReference>
<dbReference type="InterPro" id="IPR000742">
    <property type="entry name" value="EGF"/>
</dbReference>
<feature type="transmembrane region" description="Helical" evidence="8">
    <location>
        <begin position="611"/>
        <end position="634"/>
    </location>
</feature>
<accession>A0A5N6QD03</accession>
<dbReference type="AlphaFoldDB" id="A0A5N6QD03"/>
<organism evidence="13 14">
    <name type="scientific">Carpinus fangiana</name>
    <dbReference type="NCBI Taxonomy" id="176857"/>
    <lineage>
        <taxon>Eukaryota</taxon>
        <taxon>Viridiplantae</taxon>
        <taxon>Streptophyta</taxon>
        <taxon>Embryophyta</taxon>
        <taxon>Tracheophyta</taxon>
        <taxon>Spermatophyta</taxon>
        <taxon>Magnoliopsida</taxon>
        <taxon>eudicotyledons</taxon>
        <taxon>Gunneridae</taxon>
        <taxon>Pentapetalae</taxon>
        <taxon>rosids</taxon>
        <taxon>fabids</taxon>
        <taxon>Fagales</taxon>
        <taxon>Betulaceae</taxon>
        <taxon>Carpinus</taxon>
    </lineage>
</organism>
<evidence type="ECO:0000256" key="5">
    <source>
        <dbReference type="ARBA" id="ARBA00047899"/>
    </source>
</evidence>
<dbReference type="CDD" id="cd01098">
    <property type="entry name" value="PAN_AP_plant"/>
    <property type="match status" value="1"/>
</dbReference>
<dbReference type="GO" id="GO:0048544">
    <property type="term" value="P:recognition of pollen"/>
    <property type="evidence" value="ECO:0007669"/>
    <property type="project" value="InterPro"/>
</dbReference>
<keyword evidence="8" id="KW-1133">Transmembrane helix</keyword>
<dbReference type="PANTHER" id="PTHR32444:SF235">
    <property type="entry name" value="OS01G0783900 PROTEIN"/>
    <property type="match status" value="1"/>
</dbReference>
<dbReference type="InterPro" id="IPR036426">
    <property type="entry name" value="Bulb-type_lectin_dom_sf"/>
</dbReference>
<feature type="domain" description="EGF-like" evidence="10">
    <location>
        <begin position="279"/>
        <end position="315"/>
    </location>
</feature>
<dbReference type="OrthoDB" id="1741851at2759"/>
<dbReference type="Gene3D" id="2.90.10.10">
    <property type="entry name" value="Bulb-type lectin domain"/>
    <property type="match status" value="1"/>
</dbReference>
<dbReference type="EMBL" id="CM017321">
    <property type="protein sequence ID" value="KAE7997182.1"/>
    <property type="molecule type" value="Genomic_DNA"/>
</dbReference>
<dbReference type="SMART" id="SM00473">
    <property type="entry name" value="PAN_AP"/>
    <property type="match status" value="1"/>
</dbReference>
<dbReference type="InterPro" id="IPR003609">
    <property type="entry name" value="Pan_app"/>
</dbReference>
<evidence type="ECO:0000259" key="12">
    <source>
        <dbReference type="PROSITE" id="PS50948"/>
    </source>
</evidence>
<feature type="signal peptide" evidence="9">
    <location>
        <begin position="1"/>
        <end position="26"/>
    </location>
</feature>
<dbReference type="Pfam" id="PF00954">
    <property type="entry name" value="S_locus_glycop"/>
    <property type="match status" value="1"/>
</dbReference>
<reference evidence="13 14" key="1">
    <citation type="submission" date="2019-06" db="EMBL/GenBank/DDBJ databases">
        <title>A chromosomal-level reference genome of Carpinus fangiana (Coryloideae, Betulaceae).</title>
        <authorList>
            <person name="Yang X."/>
            <person name="Wang Z."/>
            <person name="Zhang L."/>
            <person name="Hao G."/>
            <person name="Liu J."/>
            <person name="Yang Y."/>
        </authorList>
    </citation>
    <scope>NUCLEOTIDE SEQUENCE [LARGE SCALE GENOMIC DNA]</scope>
    <source>
        <strain evidence="13">Cfa_2016G</strain>
        <tissue evidence="13">Leaf</tissue>
    </source>
</reference>
<keyword evidence="7" id="KW-0245">EGF-like domain</keyword>
<dbReference type="PROSITE" id="PS50026">
    <property type="entry name" value="EGF_3"/>
    <property type="match status" value="1"/>
</dbReference>
<evidence type="ECO:0000256" key="8">
    <source>
        <dbReference type="SAM" id="Phobius"/>
    </source>
</evidence>
<keyword evidence="14" id="KW-1185">Reference proteome</keyword>
<evidence type="ECO:0000256" key="3">
    <source>
        <dbReference type="ARBA" id="ARBA00023157"/>
    </source>
</evidence>
<protein>
    <recommendedName>
        <fullName evidence="1">non-specific serine/threonine protein kinase</fullName>
        <ecNumber evidence="1">2.7.11.1</ecNumber>
    </recommendedName>
</protein>
<evidence type="ECO:0000256" key="2">
    <source>
        <dbReference type="ARBA" id="ARBA00022729"/>
    </source>
</evidence>
<dbReference type="InterPro" id="IPR001480">
    <property type="entry name" value="Bulb-type_lectin_dom"/>
</dbReference>
<dbReference type="SMART" id="SM00108">
    <property type="entry name" value="B_lectin"/>
    <property type="match status" value="1"/>
</dbReference>
<dbReference type="InterPro" id="IPR000858">
    <property type="entry name" value="S_locus_glycoprot_dom"/>
</dbReference>
<evidence type="ECO:0000313" key="13">
    <source>
        <dbReference type="EMBL" id="KAE7997182.1"/>
    </source>
</evidence>
<comment type="catalytic activity">
    <reaction evidence="5">
        <text>L-threonyl-[protein] + ATP = O-phospho-L-threonyl-[protein] + ADP + H(+)</text>
        <dbReference type="Rhea" id="RHEA:46608"/>
        <dbReference type="Rhea" id="RHEA-COMP:11060"/>
        <dbReference type="Rhea" id="RHEA-COMP:11605"/>
        <dbReference type="ChEBI" id="CHEBI:15378"/>
        <dbReference type="ChEBI" id="CHEBI:30013"/>
        <dbReference type="ChEBI" id="CHEBI:30616"/>
        <dbReference type="ChEBI" id="CHEBI:61977"/>
        <dbReference type="ChEBI" id="CHEBI:456216"/>
        <dbReference type="EC" id="2.7.11.1"/>
    </reaction>
</comment>
<evidence type="ECO:0000313" key="14">
    <source>
        <dbReference type="Proteomes" id="UP000327013"/>
    </source>
</evidence>
<name>A0A5N6QD03_9ROSI</name>
<evidence type="ECO:0000256" key="9">
    <source>
        <dbReference type="SAM" id="SignalP"/>
    </source>
</evidence>
<dbReference type="GO" id="GO:0004674">
    <property type="term" value="F:protein serine/threonine kinase activity"/>
    <property type="evidence" value="ECO:0007669"/>
    <property type="project" value="UniProtKB-EC"/>
</dbReference>
<dbReference type="Proteomes" id="UP000327013">
    <property type="component" value="Chromosome 1"/>
</dbReference>
<proteinExistence type="predicted"/>
<evidence type="ECO:0000256" key="6">
    <source>
        <dbReference type="ARBA" id="ARBA00048679"/>
    </source>
</evidence>
<dbReference type="PANTHER" id="PTHR32444">
    <property type="entry name" value="BULB-TYPE LECTIN DOMAIN-CONTAINING PROTEIN"/>
    <property type="match status" value="1"/>
</dbReference>
<comment type="catalytic activity">
    <reaction evidence="6">
        <text>L-seryl-[protein] + ATP = O-phospho-L-seryl-[protein] + ADP + H(+)</text>
        <dbReference type="Rhea" id="RHEA:17989"/>
        <dbReference type="Rhea" id="RHEA-COMP:9863"/>
        <dbReference type="Rhea" id="RHEA-COMP:11604"/>
        <dbReference type="ChEBI" id="CHEBI:15378"/>
        <dbReference type="ChEBI" id="CHEBI:29999"/>
        <dbReference type="ChEBI" id="CHEBI:30616"/>
        <dbReference type="ChEBI" id="CHEBI:83421"/>
        <dbReference type="ChEBI" id="CHEBI:456216"/>
        <dbReference type="EC" id="2.7.11.1"/>
    </reaction>
</comment>
<evidence type="ECO:0000256" key="7">
    <source>
        <dbReference type="PROSITE-ProRule" id="PRU00076"/>
    </source>
</evidence>
<feature type="domain" description="Apple" evidence="12">
    <location>
        <begin position="335"/>
        <end position="431"/>
    </location>
</feature>
<dbReference type="SUPFAM" id="SSF51110">
    <property type="entry name" value="alpha-D-mannose-specific plant lectins"/>
    <property type="match status" value="1"/>
</dbReference>
<evidence type="ECO:0000256" key="4">
    <source>
        <dbReference type="ARBA" id="ARBA00023180"/>
    </source>
</evidence>